<gene>
    <name evidence="2" type="ORF">HU200_026567</name>
</gene>
<dbReference type="EMBL" id="JACEFO010001727">
    <property type="protein sequence ID" value="KAF8716282.1"/>
    <property type="molecule type" value="Genomic_DNA"/>
</dbReference>
<dbReference type="Proteomes" id="UP000636709">
    <property type="component" value="Unassembled WGS sequence"/>
</dbReference>
<keyword evidence="3" id="KW-1185">Reference proteome</keyword>
<accession>A0A835BXZ1</accession>
<dbReference type="AlphaFoldDB" id="A0A835BXZ1"/>
<comment type="caution">
    <text evidence="2">The sequence shown here is derived from an EMBL/GenBank/DDBJ whole genome shotgun (WGS) entry which is preliminary data.</text>
</comment>
<name>A0A835BXZ1_9POAL</name>
<evidence type="ECO:0000313" key="3">
    <source>
        <dbReference type="Proteomes" id="UP000636709"/>
    </source>
</evidence>
<dbReference type="PANTHER" id="PTHR33074">
    <property type="entry name" value="EXPRESSED PROTEIN-RELATED"/>
    <property type="match status" value="1"/>
</dbReference>
<dbReference type="OrthoDB" id="672016at2759"/>
<feature type="region of interest" description="Disordered" evidence="1">
    <location>
        <begin position="38"/>
        <end position="64"/>
    </location>
</feature>
<evidence type="ECO:0000256" key="1">
    <source>
        <dbReference type="SAM" id="MobiDB-lite"/>
    </source>
</evidence>
<evidence type="ECO:0000313" key="2">
    <source>
        <dbReference type="EMBL" id="KAF8716282.1"/>
    </source>
</evidence>
<reference evidence="2" key="1">
    <citation type="submission" date="2020-07" db="EMBL/GenBank/DDBJ databases">
        <title>Genome sequence and genetic diversity analysis of an under-domesticated orphan crop, white fonio (Digitaria exilis).</title>
        <authorList>
            <person name="Bennetzen J.L."/>
            <person name="Chen S."/>
            <person name="Ma X."/>
            <person name="Wang X."/>
            <person name="Yssel A.E.J."/>
            <person name="Chaluvadi S.R."/>
            <person name="Johnson M."/>
            <person name="Gangashetty P."/>
            <person name="Hamidou F."/>
            <person name="Sanogo M.D."/>
            <person name="Zwaenepoel A."/>
            <person name="Wallace J."/>
            <person name="Van De Peer Y."/>
            <person name="Van Deynze A."/>
        </authorList>
    </citation>
    <scope>NUCLEOTIDE SEQUENCE</scope>
    <source>
        <tissue evidence="2">Leaves</tissue>
    </source>
</reference>
<protein>
    <submittedName>
        <fullName evidence="2">Uncharacterized protein</fullName>
    </submittedName>
</protein>
<proteinExistence type="predicted"/>
<sequence length="216" mass="23503">MFRIAGNDVSLEPRLHEQTYVPPPPLRPARNPHFLSTTSAAATKPPHPTSSINMEDDSGSDDGLPYMDPRLHKVLVPPPSFPSEDPNPLPGSILLEPHGYISDRTNSTTADGFTRDGKPIRVTFWVSDPPRASFFTVYIHEAGRSAIGNLPTILNTEEDIVLLRIPIPHPPSRRQLARGGQRLLRLSGRHQAQAAIAAADPDTPHKLASYAAAPAT</sequence>
<organism evidence="2 3">
    <name type="scientific">Digitaria exilis</name>
    <dbReference type="NCBI Taxonomy" id="1010633"/>
    <lineage>
        <taxon>Eukaryota</taxon>
        <taxon>Viridiplantae</taxon>
        <taxon>Streptophyta</taxon>
        <taxon>Embryophyta</taxon>
        <taxon>Tracheophyta</taxon>
        <taxon>Spermatophyta</taxon>
        <taxon>Magnoliopsida</taxon>
        <taxon>Liliopsida</taxon>
        <taxon>Poales</taxon>
        <taxon>Poaceae</taxon>
        <taxon>PACMAD clade</taxon>
        <taxon>Panicoideae</taxon>
        <taxon>Panicodae</taxon>
        <taxon>Paniceae</taxon>
        <taxon>Anthephorinae</taxon>
        <taxon>Digitaria</taxon>
    </lineage>
</organism>